<dbReference type="Proteomes" id="UP000271087">
    <property type="component" value="Unassembled WGS sequence"/>
</dbReference>
<proteinExistence type="predicted"/>
<evidence type="ECO:0000313" key="3">
    <source>
        <dbReference type="Proteomes" id="UP000271087"/>
    </source>
</evidence>
<reference evidence="4" key="1">
    <citation type="submission" date="2016-06" db="UniProtKB">
        <authorList>
            <consortium name="WormBaseParasite"/>
        </authorList>
    </citation>
    <scope>IDENTIFICATION</scope>
</reference>
<protein>
    <submittedName>
        <fullName evidence="4">Nucleotide exchange factor GrpE</fullName>
    </submittedName>
</protein>
<sequence>MTETVTDQEKQENAKAEKQEATKDEPAERKESEAFEL</sequence>
<evidence type="ECO:0000256" key="1">
    <source>
        <dbReference type="SAM" id="MobiDB-lite"/>
    </source>
</evidence>
<feature type="compositionally biased region" description="Basic and acidic residues" evidence="1">
    <location>
        <begin position="7"/>
        <end position="37"/>
    </location>
</feature>
<reference evidence="2 3" key="2">
    <citation type="submission" date="2018-08" db="EMBL/GenBank/DDBJ databases">
        <authorList>
            <person name="Laetsch R D."/>
            <person name="Stevens L."/>
            <person name="Kumar S."/>
            <person name="Blaxter L. M."/>
        </authorList>
    </citation>
    <scope>NUCLEOTIDE SEQUENCE [LARGE SCALE GENOMIC DNA]</scope>
</reference>
<organism evidence="4">
    <name type="scientific">Onchocerca ochengi</name>
    <name type="common">Filarial nematode worm</name>
    <dbReference type="NCBI Taxonomy" id="42157"/>
    <lineage>
        <taxon>Eukaryota</taxon>
        <taxon>Metazoa</taxon>
        <taxon>Ecdysozoa</taxon>
        <taxon>Nematoda</taxon>
        <taxon>Chromadorea</taxon>
        <taxon>Rhabditida</taxon>
        <taxon>Spirurina</taxon>
        <taxon>Spiruromorpha</taxon>
        <taxon>Filarioidea</taxon>
        <taxon>Onchocercidae</taxon>
        <taxon>Onchocerca</taxon>
    </lineage>
</organism>
<dbReference type="AlphaFoldDB" id="A0A182ENN9"/>
<dbReference type="EMBL" id="UYRW01004980">
    <property type="protein sequence ID" value="VDM93377.1"/>
    <property type="molecule type" value="Genomic_DNA"/>
</dbReference>
<evidence type="ECO:0000313" key="4">
    <source>
        <dbReference type="WBParaSite" id="nOo.2.0.1.t09742-RA"/>
    </source>
</evidence>
<dbReference type="WBParaSite" id="nOo.2.0.1.t09742-RA">
    <property type="protein sequence ID" value="nOo.2.0.1.t09742-RA"/>
    <property type="gene ID" value="nOo.2.0.1.g09742"/>
</dbReference>
<gene>
    <name evidence="2" type="ORF">NOO_LOCUS9742</name>
</gene>
<keyword evidence="3" id="KW-1185">Reference proteome</keyword>
<evidence type="ECO:0000313" key="2">
    <source>
        <dbReference type="EMBL" id="VDM93377.1"/>
    </source>
</evidence>
<accession>A0A182ENN9</accession>
<feature type="region of interest" description="Disordered" evidence="1">
    <location>
        <begin position="1"/>
        <end position="37"/>
    </location>
</feature>
<name>A0A182ENN9_ONCOC</name>